<dbReference type="SUPFAM" id="SSF52733">
    <property type="entry name" value="Nicotinate mononucleotide:5,6-dimethylbenzimidazole phosphoribosyltransferase (CobT)"/>
    <property type="match status" value="1"/>
</dbReference>
<evidence type="ECO:0000313" key="12">
    <source>
        <dbReference type="Proteomes" id="UP000182944"/>
    </source>
</evidence>
<dbReference type="PANTHER" id="PTHR43463:SF1">
    <property type="entry name" value="NICOTINATE-NUCLEOTIDE--DIMETHYLBENZIMIDAZOLE PHOSPHORIBOSYLTRANSFERASE"/>
    <property type="match status" value="1"/>
</dbReference>
<dbReference type="Pfam" id="PF02277">
    <property type="entry name" value="DBI_PRT"/>
    <property type="match status" value="1"/>
</dbReference>
<evidence type="ECO:0000313" key="11">
    <source>
        <dbReference type="EMBL" id="SDW94027.1"/>
    </source>
</evidence>
<comment type="similarity">
    <text evidence="2 10">Belongs to the CobT family.</text>
</comment>
<dbReference type="NCBIfam" id="TIGR03160">
    <property type="entry name" value="cobT_DBIPRT"/>
    <property type="match status" value="1"/>
</dbReference>
<dbReference type="GO" id="GO:0008939">
    <property type="term" value="F:nicotinate-nucleotide-dimethylbenzimidazole phosphoribosyltransferase activity"/>
    <property type="evidence" value="ECO:0007669"/>
    <property type="project" value="UniProtKB-UniRule"/>
</dbReference>
<keyword evidence="6 10" id="KW-0328">Glycosyltransferase</keyword>
<dbReference type="GO" id="GO:0009236">
    <property type="term" value="P:cobalamin biosynthetic process"/>
    <property type="evidence" value="ECO:0007669"/>
    <property type="project" value="UniProtKB-UniRule"/>
</dbReference>
<dbReference type="Gene3D" id="1.10.1610.10">
    <property type="match status" value="1"/>
</dbReference>
<keyword evidence="7 10" id="KW-0808">Transferase</keyword>
<comment type="pathway">
    <text evidence="1 10">Nucleoside biosynthesis; alpha-ribazole biosynthesis; alpha-ribazole from 5,6-dimethylbenzimidazole: step 1/2.</text>
</comment>
<dbReference type="HAMAP" id="MF_00230">
    <property type="entry name" value="CobT"/>
    <property type="match status" value="1"/>
</dbReference>
<dbReference type="OrthoDB" id="9781491at2"/>
<dbReference type="InterPro" id="IPR003200">
    <property type="entry name" value="Nict_dMeBzImd_PRibTrfase"/>
</dbReference>
<evidence type="ECO:0000256" key="7">
    <source>
        <dbReference type="ARBA" id="ARBA00022679"/>
    </source>
</evidence>
<evidence type="ECO:0000256" key="2">
    <source>
        <dbReference type="ARBA" id="ARBA00007110"/>
    </source>
</evidence>
<evidence type="ECO:0000256" key="9">
    <source>
        <dbReference type="ARBA" id="ARBA00047340"/>
    </source>
</evidence>
<evidence type="ECO:0000256" key="1">
    <source>
        <dbReference type="ARBA" id="ARBA00005049"/>
    </source>
</evidence>
<protein>
    <recommendedName>
        <fullName evidence="4 10">Nicotinate-nucleotide--dimethylbenzimidazole phosphoribosyltransferase</fullName>
        <shortName evidence="10">NN:DBI PRT</shortName>
        <ecNumber evidence="3 10">2.4.2.21</ecNumber>
    </recommendedName>
    <alternativeName>
        <fullName evidence="8 10">N(1)-alpha-phosphoribosyltransferase</fullName>
    </alternativeName>
</protein>
<evidence type="ECO:0000256" key="6">
    <source>
        <dbReference type="ARBA" id="ARBA00022676"/>
    </source>
</evidence>
<dbReference type="UniPathway" id="UPA00061">
    <property type="reaction ID" value="UER00516"/>
</dbReference>
<evidence type="ECO:0000256" key="10">
    <source>
        <dbReference type="HAMAP-Rule" id="MF_00230"/>
    </source>
</evidence>
<name>A0A1H2XMF8_9RHOB</name>
<sequence length="338" mass="34033">MTMLSDTPSLAAIEALAPTLPRPDEAAVADAAARQAVLTKPPGSLGRLEGLALFMAGWQGRARPRIGRAQALVFAGNHGICAQGVNPFPQAVTAQMVANFEAGGAAINQLCRVAGADLAVVSLDLDRPTGDITQGPAMTEAETLDAMRRGAAAVAPDADVLILGEMGIGNSTVAAALAAAAFGGAAEDWVGRGTGAEGDIMARKIAAVQAAVARHRDARGLGLMAALGGRELAAICGAVVQARQQRLPVILDGFICTAATAPLFAADPRWLDHCLIGHVSREPGHARLIAAMGQAPVLALDMALGEGSGAALALGVLRAALECHDGMATFAEAGVAAG</sequence>
<dbReference type="CDD" id="cd02439">
    <property type="entry name" value="DMB-PRT_CobT"/>
    <property type="match status" value="1"/>
</dbReference>
<feature type="active site" description="Proton acceptor" evidence="10">
    <location>
        <position position="306"/>
    </location>
</feature>
<evidence type="ECO:0000256" key="3">
    <source>
        <dbReference type="ARBA" id="ARBA00011991"/>
    </source>
</evidence>
<reference evidence="12" key="1">
    <citation type="submission" date="2016-10" db="EMBL/GenBank/DDBJ databases">
        <authorList>
            <person name="Varghese N."/>
            <person name="Submissions S."/>
        </authorList>
    </citation>
    <scope>NUCLEOTIDE SEQUENCE [LARGE SCALE GENOMIC DNA]</scope>
    <source>
        <strain evidence="12">DSM 29303</strain>
    </source>
</reference>
<dbReference type="Proteomes" id="UP000182944">
    <property type="component" value="Unassembled WGS sequence"/>
</dbReference>
<keyword evidence="5 10" id="KW-0169">Cobalamin biosynthesis</keyword>
<comment type="catalytic activity">
    <reaction evidence="9 10">
        <text>5,6-dimethylbenzimidazole + nicotinate beta-D-ribonucleotide = alpha-ribazole 5'-phosphate + nicotinate + H(+)</text>
        <dbReference type="Rhea" id="RHEA:11196"/>
        <dbReference type="ChEBI" id="CHEBI:15378"/>
        <dbReference type="ChEBI" id="CHEBI:15890"/>
        <dbReference type="ChEBI" id="CHEBI:32544"/>
        <dbReference type="ChEBI" id="CHEBI:57502"/>
        <dbReference type="ChEBI" id="CHEBI:57918"/>
        <dbReference type="EC" id="2.4.2.21"/>
    </reaction>
</comment>
<dbReference type="Gene3D" id="3.40.50.10210">
    <property type="match status" value="1"/>
</dbReference>
<dbReference type="RefSeq" id="WP_036730813.1">
    <property type="nucleotide sequence ID" value="NZ_FNNA01000002.1"/>
</dbReference>
<evidence type="ECO:0000256" key="5">
    <source>
        <dbReference type="ARBA" id="ARBA00022573"/>
    </source>
</evidence>
<dbReference type="EMBL" id="FNNA01000002">
    <property type="protein sequence ID" value="SDW94027.1"/>
    <property type="molecule type" value="Genomic_DNA"/>
</dbReference>
<dbReference type="InterPro" id="IPR017846">
    <property type="entry name" value="Nict_dMeBzImd_PRibTrfase_bact"/>
</dbReference>
<organism evidence="11 12">
    <name type="scientific">Paracoccus sanguinis</name>
    <dbReference type="NCBI Taxonomy" id="1545044"/>
    <lineage>
        <taxon>Bacteria</taxon>
        <taxon>Pseudomonadati</taxon>
        <taxon>Pseudomonadota</taxon>
        <taxon>Alphaproteobacteria</taxon>
        <taxon>Rhodobacterales</taxon>
        <taxon>Paracoccaceae</taxon>
        <taxon>Paracoccus</taxon>
    </lineage>
</organism>
<keyword evidence="12" id="KW-1185">Reference proteome</keyword>
<dbReference type="NCBIfam" id="NF000996">
    <property type="entry name" value="PRK00105.1"/>
    <property type="match status" value="1"/>
</dbReference>
<dbReference type="PANTHER" id="PTHR43463">
    <property type="entry name" value="NICOTINATE-NUCLEOTIDE--DIMETHYLBENZIMIDAZOLE PHOSPHORIBOSYLTRANSFERASE"/>
    <property type="match status" value="1"/>
</dbReference>
<dbReference type="EC" id="2.4.2.21" evidence="3 10"/>
<dbReference type="AlphaFoldDB" id="A0A1H2XMF8"/>
<comment type="function">
    <text evidence="10">Catalyzes the synthesis of alpha-ribazole-5'-phosphate from nicotinate mononucleotide (NAMN) and 5,6-dimethylbenzimidazole (DMB).</text>
</comment>
<accession>A0A1H2XMF8</accession>
<proteinExistence type="inferred from homology"/>
<evidence type="ECO:0000256" key="4">
    <source>
        <dbReference type="ARBA" id="ARBA00015486"/>
    </source>
</evidence>
<dbReference type="InterPro" id="IPR036087">
    <property type="entry name" value="Nict_dMeBzImd_PRibTrfase_sf"/>
</dbReference>
<dbReference type="STRING" id="1545044.SAMN05444276_102566"/>
<gene>
    <name evidence="10" type="primary">cobT</name>
    <name evidence="11" type="ORF">SAMN05444276_102566</name>
</gene>
<evidence type="ECO:0000256" key="8">
    <source>
        <dbReference type="ARBA" id="ARBA00030686"/>
    </source>
</evidence>
<dbReference type="InterPro" id="IPR023195">
    <property type="entry name" value="Nict_dMeBzImd_PRibTrfase_N"/>
</dbReference>